<dbReference type="AlphaFoldDB" id="A0A9N9F631"/>
<keyword evidence="3" id="KW-1185">Reference proteome</keyword>
<proteinExistence type="predicted"/>
<accession>A0A9N9F631</accession>
<dbReference type="EMBL" id="CAJVQA010001403">
    <property type="protein sequence ID" value="CAG8513051.1"/>
    <property type="molecule type" value="Genomic_DNA"/>
</dbReference>
<dbReference type="Proteomes" id="UP000789759">
    <property type="component" value="Unassembled WGS sequence"/>
</dbReference>
<evidence type="ECO:0000256" key="1">
    <source>
        <dbReference type="SAM" id="Coils"/>
    </source>
</evidence>
<comment type="caution">
    <text evidence="2">The sequence shown here is derived from an EMBL/GenBank/DDBJ whole genome shotgun (WGS) entry which is preliminary data.</text>
</comment>
<organism evidence="2 3">
    <name type="scientific">Cetraspora pellucida</name>
    <dbReference type="NCBI Taxonomy" id="1433469"/>
    <lineage>
        <taxon>Eukaryota</taxon>
        <taxon>Fungi</taxon>
        <taxon>Fungi incertae sedis</taxon>
        <taxon>Mucoromycota</taxon>
        <taxon>Glomeromycotina</taxon>
        <taxon>Glomeromycetes</taxon>
        <taxon>Diversisporales</taxon>
        <taxon>Gigasporaceae</taxon>
        <taxon>Cetraspora</taxon>
    </lineage>
</organism>
<evidence type="ECO:0000313" key="2">
    <source>
        <dbReference type="EMBL" id="CAG8513051.1"/>
    </source>
</evidence>
<gene>
    <name evidence="2" type="ORF">CPELLU_LOCUS3012</name>
</gene>
<evidence type="ECO:0000313" key="3">
    <source>
        <dbReference type="Proteomes" id="UP000789759"/>
    </source>
</evidence>
<protein>
    <submittedName>
        <fullName evidence="2">21863_t:CDS:1</fullName>
    </submittedName>
</protein>
<reference evidence="2" key="1">
    <citation type="submission" date="2021-06" db="EMBL/GenBank/DDBJ databases">
        <authorList>
            <person name="Kallberg Y."/>
            <person name="Tangrot J."/>
            <person name="Rosling A."/>
        </authorList>
    </citation>
    <scope>NUCLEOTIDE SEQUENCE</scope>
    <source>
        <strain evidence="2">FL966</strain>
    </source>
</reference>
<name>A0A9N9F631_9GLOM</name>
<sequence length="95" mass="11325">MQFGHKLNKIKQYIDAKYIGTAEAAWCLFDKAVIKKGADYNTIYPTKFLNILKSNRMPPLRLNLKIDINTLKEQFEKLESKVQMYKRSNQMIRYY</sequence>
<feature type="coiled-coil region" evidence="1">
    <location>
        <begin position="61"/>
        <end position="88"/>
    </location>
</feature>
<keyword evidence="1" id="KW-0175">Coiled coil</keyword>